<comment type="caution">
    <text evidence="2">The sequence shown here is derived from an EMBL/GenBank/DDBJ whole genome shotgun (WGS) entry which is preliminary data.</text>
</comment>
<dbReference type="SUPFAM" id="SSF48695">
    <property type="entry name" value="Multiheme cytochromes"/>
    <property type="match status" value="1"/>
</dbReference>
<accession>A0ABS1JLG9</accession>
<evidence type="ECO:0000313" key="2">
    <source>
        <dbReference type="EMBL" id="MBL0425034.1"/>
    </source>
</evidence>
<protein>
    <submittedName>
        <fullName evidence="2">OmcA/MtrC family decaheme c-type cytochrome</fullName>
    </submittedName>
</protein>
<feature type="domain" description="Outer membrane cytochrome MtrC/MtrF-like" evidence="1">
    <location>
        <begin position="641"/>
        <end position="861"/>
    </location>
</feature>
<gene>
    <name evidence="2" type="ORF">JI746_07940</name>
</gene>
<proteinExistence type="predicted"/>
<dbReference type="InterPro" id="IPR036280">
    <property type="entry name" value="Multihaem_cyt_sf"/>
</dbReference>
<keyword evidence="3" id="KW-1185">Reference proteome</keyword>
<dbReference type="Gene3D" id="1.10.720.180">
    <property type="match status" value="2"/>
</dbReference>
<dbReference type="Pfam" id="PF22113">
    <property type="entry name" value="Mtrc-MtrF_II-IV_dom"/>
    <property type="match status" value="2"/>
</dbReference>
<dbReference type="PANTHER" id="PTHR39425">
    <property type="entry name" value="LIPOPROTEIN CYTOCHROME C"/>
    <property type="match status" value="1"/>
</dbReference>
<dbReference type="InterPro" id="IPR020014">
    <property type="entry name" value="Decahaem_cyt-c_OmcA/MtrC"/>
</dbReference>
<evidence type="ECO:0000259" key="1">
    <source>
        <dbReference type="Pfam" id="PF22113"/>
    </source>
</evidence>
<organism evidence="2 3">
    <name type="scientific">Ramlibacter alkalitolerans</name>
    <dbReference type="NCBI Taxonomy" id="2039631"/>
    <lineage>
        <taxon>Bacteria</taxon>
        <taxon>Pseudomonadati</taxon>
        <taxon>Pseudomonadota</taxon>
        <taxon>Betaproteobacteria</taxon>
        <taxon>Burkholderiales</taxon>
        <taxon>Comamonadaceae</taxon>
        <taxon>Ramlibacter</taxon>
    </lineage>
</organism>
<dbReference type="RefSeq" id="WP_201688282.1">
    <property type="nucleotide sequence ID" value="NZ_JAEQND010000004.1"/>
</dbReference>
<reference evidence="2 3" key="1">
    <citation type="journal article" date="2017" name="Int. J. Syst. Evol. Microbiol.">
        <title>Ramlibacter alkalitolerans sp. nov., alkali-tolerant bacterium isolated from soil of ginseng.</title>
        <authorList>
            <person name="Lee D.H."/>
            <person name="Cha C.J."/>
        </authorList>
    </citation>
    <scope>NUCLEOTIDE SEQUENCE [LARGE SCALE GENOMIC DNA]</scope>
    <source>
        <strain evidence="2 3">KACC 19305</strain>
    </source>
</reference>
<dbReference type="InterPro" id="IPR054337">
    <property type="entry name" value="Mtrc-MtrF-like_dom_II/IV"/>
</dbReference>
<dbReference type="EMBL" id="JAEQND010000004">
    <property type="protein sequence ID" value="MBL0425034.1"/>
    <property type="molecule type" value="Genomic_DNA"/>
</dbReference>
<feature type="domain" description="Outer membrane cytochrome MtrC/MtrF-like" evidence="1">
    <location>
        <begin position="218"/>
        <end position="414"/>
    </location>
</feature>
<dbReference type="Proteomes" id="UP000622707">
    <property type="component" value="Unassembled WGS sequence"/>
</dbReference>
<dbReference type="PANTHER" id="PTHR39425:SF1">
    <property type="entry name" value="CYTOCHROME C7-LIKE DOMAIN-CONTAINING PROTEIN"/>
    <property type="match status" value="1"/>
</dbReference>
<sequence>MTLSQLSPEQVAATEFNATITGVTIASPPVVSFKLADANGRPIAGLSLATKSATATVARYQNLAFTLAKLVPGAPGATAQATGPSKWVSYIVTSVPTATSPATASRPTSDSNGTLVDNGDGTYKYTFFRDITQAKAQVAAMTLTGANKAADLGDLTYDPNAVHRLVLQISGNVPGTGTNTANEVQVVPAVPLAKPNNAVFDFIPASGKVLTAADPGQRLIVDKLSCNECHGKLGGIPGTESATFHGGSRYDPRFCVTCHTDQRKFGQTNATSTNNVFTAASTSVADGVTIGDFPVLIHRVHKGELLVKEGYNYAGVKLNETRYPQDIRNCSKCHDSSAPKVAPQAANFKTVPSRLACGACHDGINFATGQGVTNAAANQSKIDGLPPAATGHIGGVQADDSKCALCHDANSIEKVYHLAVTPPNPLNSLAIPGGNNNTNAAWIASKADNLPAGAIKVAYDVKSVSRNASKQPVMVFRMLQNGTAVAFNDKAAKTEMWDNFVGSPSAYFVFAVPQDGIASPTDFNASASGYLKTIWNGTATGAGAGTLTGPDASGYYTVTLTGVTVPDDAKMLTGGIGYTYGLTATQPLTQVNLVDSSLADATRKPRFGTADSPVVPGKKTGGLIVIAQDVQKVGDGYTARRAIVEDKRCNSCHEELGAFTIESFHAGQRNDGTTCSWCHNPNKTSSGWSADSTSFIHAIHASSKRGTGFNWHAASPESSFAGIEYPGILSKCETCHLPGTYDFSASASSQQQAGRLPRTVAAGTLNASISTSPYIQSGTAYGPEPKYAAATGTLTPAAGTTLVSSPTAAVCFACHDSSLAQAHMTANGGSIYEARATALGKTEQCLVCHASGKIADIKAVHAK</sequence>
<name>A0ABS1JLG9_9BURK</name>
<evidence type="ECO:0000313" key="3">
    <source>
        <dbReference type="Proteomes" id="UP000622707"/>
    </source>
</evidence>
<dbReference type="NCBIfam" id="TIGR03507">
    <property type="entry name" value="decahem_SO1788"/>
    <property type="match status" value="1"/>
</dbReference>